<dbReference type="AlphaFoldDB" id="A0A914VDF1"/>
<organism evidence="2 3">
    <name type="scientific">Plectus sambesii</name>
    <dbReference type="NCBI Taxonomy" id="2011161"/>
    <lineage>
        <taxon>Eukaryota</taxon>
        <taxon>Metazoa</taxon>
        <taxon>Ecdysozoa</taxon>
        <taxon>Nematoda</taxon>
        <taxon>Chromadorea</taxon>
        <taxon>Plectida</taxon>
        <taxon>Plectina</taxon>
        <taxon>Plectoidea</taxon>
        <taxon>Plectidae</taxon>
        <taxon>Plectus</taxon>
    </lineage>
</organism>
<dbReference type="Proteomes" id="UP000887566">
    <property type="component" value="Unplaced"/>
</dbReference>
<evidence type="ECO:0000256" key="1">
    <source>
        <dbReference type="SAM" id="SignalP"/>
    </source>
</evidence>
<reference evidence="3" key="1">
    <citation type="submission" date="2022-11" db="UniProtKB">
        <authorList>
            <consortium name="WormBaseParasite"/>
        </authorList>
    </citation>
    <scope>IDENTIFICATION</scope>
</reference>
<dbReference type="InterPro" id="IPR004988">
    <property type="entry name" value="DUF273"/>
</dbReference>
<dbReference type="WBParaSite" id="PSAMB.scaffold1857size27203.g15311.t1">
    <property type="protein sequence ID" value="PSAMB.scaffold1857size27203.g15311.t1"/>
    <property type="gene ID" value="PSAMB.scaffold1857size27203.g15311"/>
</dbReference>
<evidence type="ECO:0000313" key="2">
    <source>
        <dbReference type="Proteomes" id="UP000887566"/>
    </source>
</evidence>
<protein>
    <submittedName>
        <fullName evidence="3">Uncharacterized protein</fullName>
    </submittedName>
</protein>
<name>A0A914VDF1_9BILA</name>
<feature type="signal peptide" evidence="1">
    <location>
        <begin position="1"/>
        <end position="22"/>
    </location>
</feature>
<dbReference type="PANTHER" id="PTHR31562">
    <property type="entry name" value="PROTEIN CBG18972"/>
    <property type="match status" value="1"/>
</dbReference>
<feature type="chain" id="PRO_5037564541" evidence="1">
    <location>
        <begin position="23"/>
        <end position="407"/>
    </location>
</feature>
<dbReference type="InterPro" id="IPR029044">
    <property type="entry name" value="Nucleotide-diphossugar_trans"/>
</dbReference>
<keyword evidence="2" id="KW-1185">Reference proteome</keyword>
<dbReference type="PANTHER" id="PTHR31562:SF8">
    <property type="entry name" value="ALPHA-1,6-MANNOSYLTRANSFERASE"/>
    <property type="match status" value="1"/>
</dbReference>
<keyword evidence="1" id="KW-0732">Signal</keyword>
<dbReference type="Gene3D" id="3.90.550.10">
    <property type="entry name" value="Spore Coat Polysaccharide Biosynthesis Protein SpsA, Chain A"/>
    <property type="match status" value="1"/>
</dbReference>
<sequence>MKLKLWLSVLLLVTTVFILYQASTMDTGNIPMNNVSMIRDENVTNTPKYTSPAQRQNMSNCPAIYGKITIVVVGSTKSLEKNYQIAQASLRCYHKSTKYTLRVIDLYKDCRVRTECRHHTQLFFRKHCATAAYLNETDWMLVLDADTAVVNPNHCIEEWIDPRVDLVLYERFFNWEIASGNYLVKNTPFAYDFLKRWAGWEFRARYYVFSGMDNGALQMHVLQTVMPEAYVEATICNQLWSNATDYATYMAYVTCVKVTLGAKRFWPGQIRIYRRAHGWVRDGHVTDHYWCDRDFMMHDYKHNSLSNTPFERDFNLTECGSNSLSGWHWKQGLHIDQETIKIKLRQKERLHAISFPKKGRVFPWLAYSDVGYCWPNCDIDLELIDLMRSQFQVPAPESSACNDSIVS</sequence>
<proteinExistence type="predicted"/>
<accession>A0A914VDF1</accession>
<evidence type="ECO:0000313" key="3">
    <source>
        <dbReference type="WBParaSite" id="PSAMB.scaffold1857size27203.g15311.t1"/>
    </source>
</evidence>
<dbReference type="Pfam" id="PF03314">
    <property type="entry name" value="DUF273"/>
    <property type="match status" value="1"/>
</dbReference>